<name>A0A7R9LR49_9ACAR</name>
<accession>A0A7R9LR49</accession>
<reference evidence="2" key="1">
    <citation type="submission" date="2020-11" db="EMBL/GenBank/DDBJ databases">
        <authorList>
            <person name="Tran Van P."/>
        </authorList>
    </citation>
    <scope>NUCLEOTIDE SEQUENCE</scope>
</reference>
<dbReference type="GO" id="GO:0006914">
    <property type="term" value="P:autophagy"/>
    <property type="evidence" value="ECO:0007669"/>
    <property type="project" value="InterPro"/>
</dbReference>
<dbReference type="Gene3D" id="1.20.58.80">
    <property type="entry name" value="Phosphotransferase system, lactose/cellobiose-type IIA subunit"/>
    <property type="match status" value="1"/>
</dbReference>
<dbReference type="Pfam" id="PF17169">
    <property type="entry name" value="NRBF2_MIT"/>
    <property type="match status" value="1"/>
</dbReference>
<evidence type="ECO:0000259" key="1">
    <source>
        <dbReference type="Pfam" id="PF17169"/>
    </source>
</evidence>
<proteinExistence type="predicted"/>
<feature type="non-terminal residue" evidence="2">
    <location>
        <position position="1"/>
    </location>
</feature>
<dbReference type="Proteomes" id="UP000759131">
    <property type="component" value="Unassembled WGS sequence"/>
</dbReference>
<dbReference type="InterPro" id="IPR033393">
    <property type="entry name" value="NRBF2_MIT"/>
</dbReference>
<sequence>MSVECNGFPMDSPLNLAHRCHRKAEYYLNDNRFKEAVEYHLKAAGHIQEALLSTTCALMKASLETQKAYHLSQEAVLK</sequence>
<dbReference type="PANTHER" id="PTHR14964">
    <property type="entry name" value="NUCLEAR RECEPTOR BINDING FACTOR 2"/>
    <property type="match status" value="1"/>
</dbReference>
<dbReference type="AlphaFoldDB" id="A0A7R9LR49"/>
<dbReference type="SUPFAM" id="SSF140361">
    <property type="entry name" value="MIT domain-like"/>
    <property type="match status" value="1"/>
</dbReference>
<gene>
    <name evidence="2" type="ORF">OSB1V03_LOCUS20935</name>
</gene>
<feature type="domain" description="Nuclear receptor-binding factor 2 MIT" evidence="1">
    <location>
        <begin position="10"/>
        <end position="77"/>
    </location>
</feature>
<dbReference type="EMBL" id="CAJPIZ010036567">
    <property type="protein sequence ID" value="CAG2120989.1"/>
    <property type="molecule type" value="Genomic_DNA"/>
</dbReference>
<dbReference type="EMBL" id="OC891142">
    <property type="protein sequence ID" value="CAD7646353.1"/>
    <property type="molecule type" value="Genomic_DNA"/>
</dbReference>
<evidence type="ECO:0000313" key="3">
    <source>
        <dbReference type="Proteomes" id="UP000759131"/>
    </source>
</evidence>
<evidence type="ECO:0000313" key="2">
    <source>
        <dbReference type="EMBL" id="CAD7646353.1"/>
    </source>
</evidence>
<dbReference type="PANTHER" id="PTHR14964:SF2">
    <property type="entry name" value="NUCLEAR RECEPTOR-BINDING FACTOR 2"/>
    <property type="match status" value="1"/>
</dbReference>
<dbReference type="OrthoDB" id="6508771at2759"/>
<protein>
    <recommendedName>
        <fullName evidence="1">Nuclear receptor-binding factor 2 MIT domain-containing protein</fullName>
    </recommendedName>
</protein>
<dbReference type="InterPro" id="IPR039679">
    <property type="entry name" value="NRBF2"/>
</dbReference>
<keyword evidence="3" id="KW-1185">Reference proteome</keyword>
<organism evidence="2">
    <name type="scientific">Medioppia subpectinata</name>
    <dbReference type="NCBI Taxonomy" id="1979941"/>
    <lineage>
        <taxon>Eukaryota</taxon>
        <taxon>Metazoa</taxon>
        <taxon>Ecdysozoa</taxon>
        <taxon>Arthropoda</taxon>
        <taxon>Chelicerata</taxon>
        <taxon>Arachnida</taxon>
        <taxon>Acari</taxon>
        <taxon>Acariformes</taxon>
        <taxon>Sarcoptiformes</taxon>
        <taxon>Oribatida</taxon>
        <taxon>Brachypylina</taxon>
        <taxon>Oppioidea</taxon>
        <taxon>Oppiidae</taxon>
        <taxon>Medioppia</taxon>
    </lineage>
</organism>